<dbReference type="PANTHER" id="PTHR42812:SF12">
    <property type="entry name" value="BETA-XYLOSIDASE-RELATED"/>
    <property type="match status" value="1"/>
</dbReference>
<sequence>MAGRLRRAQLRVKELSNLDVSHYRVREFAHIGATGFRKSPEADPKELPMSTETAATATAARSIRNPVLRGFNPDPSILRVGGDYYLATSTFEWYPGVRVHHSRDLVNWRTRGGIITDGRLLDLRGSGDSNGVWAPDLSYHDGRFHLIYSDVASFASGYWDPQNFHTSAASIDGPWSDPVLLHGRGFDASLFHDDDGSTWLLNLSADWRPGRDRFGGIEIQRYDLTERRLVGPARLIFTGTEVGMTEGPHLYRHDGYYWLVTAEGGTSWEHQVTVARSRDLFGPYEADPEGPLLTSLGHPDLRLQKAGHGSLVRTEDGQWYLAHLTARPATPLGNCVLGRETAIQRVDWAPGGWPRIEGGIPAEEVVAPGLPAHPWPAEPATDEFTGPDLAPWWSTLRRPATPDWVDLTTRPGHLRVRGGQSPVGRQSPSLVARRVGAEHCALSTVVEFAPGDHRQLAGVTAYYNTRNWHYCYLTRADDGRVVLEVLTSDRGRLRGYPEVTVDAGAATRVGLRAEFDGPVVRFGYDLGAGWRELPVTLDATILSDEHAAQVVDGEPAAWGFTGAFIGLWVQDLGADGVHADFAEATYTEGTSGTLLD</sequence>
<dbReference type="CDD" id="cd09000">
    <property type="entry name" value="GH43_SXA-like"/>
    <property type="match status" value="1"/>
</dbReference>
<dbReference type="GO" id="GO:0005975">
    <property type="term" value="P:carbohydrate metabolic process"/>
    <property type="evidence" value="ECO:0007669"/>
    <property type="project" value="InterPro"/>
</dbReference>
<dbReference type="SUPFAM" id="SSF49899">
    <property type="entry name" value="Concanavalin A-like lectins/glucanases"/>
    <property type="match status" value="1"/>
</dbReference>
<dbReference type="Gene3D" id="2.60.120.200">
    <property type="match status" value="1"/>
</dbReference>
<keyword evidence="9" id="KW-1185">Reference proteome</keyword>
<evidence type="ECO:0000259" key="7">
    <source>
        <dbReference type="Pfam" id="PF17851"/>
    </source>
</evidence>
<feature type="site" description="Important for catalytic activity, responsible for pKa modulation of the active site Glu and correct orientation of both the proton donor and substrate" evidence="5">
    <location>
        <position position="187"/>
    </location>
</feature>
<dbReference type="Pfam" id="PF04616">
    <property type="entry name" value="Glyco_hydro_43"/>
    <property type="match status" value="1"/>
</dbReference>
<evidence type="ECO:0000313" key="9">
    <source>
        <dbReference type="Proteomes" id="UP000256913"/>
    </source>
</evidence>
<dbReference type="InterPro" id="IPR023296">
    <property type="entry name" value="Glyco_hydro_beta-prop_sf"/>
</dbReference>
<comment type="caution">
    <text evidence="8">The sequence shown here is derived from an EMBL/GenBank/DDBJ whole genome shotgun (WGS) entry which is preliminary data.</text>
</comment>
<dbReference type="PANTHER" id="PTHR42812">
    <property type="entry name" value="BETA-XYLOSIDASE"/>
    <property type="match status" value="1"/>
</dbReference>
<evidence type="ECO:0000313" key="8">
    <source>
        <dbReference type="EMBL" id="REF99283.1"/>
    </source>
</evidence>
<evidence type="ECO:0000256" key="4">
    <source>
        <dbReference type="PIRSR" id="PIRSR606710-1"/>
    </source>
</evidence>
<evidence type="ECO:0000256" key="2">
    <source>
        <dbReference type="ARBA" id="ARBA00022801"/>
    </source>
</evidence>
<evidence type="ECO:0000256" key="1">
    <source>
        <dbReference type="ARBA" id="ARBA00009865"/>
    </source>
</evidence>
<protein>
    <submittedName>
        <fullName evidence="8">Xylan 1,4-beta-xylosidase</fullName>
    </submittedName>
</protein>
<dbReference type="SUPFAM" id="SSF75005">
    <property type="entry name" value="Arabinanase/levansucrase/invertase"/>
    <property type="match status" value="1"/>
</dbReference>
<dbReference type="AlphaFoldDB" id="A0A3D9ZTG8"/>
<dbReference type="Gene3D" id="2.115.10.20">
    <property type="entry name" value="Glycosyl hydrolase domain, family 43"/>
    <property type="match status" value="1"/>
</dbReference>
<reference evidence="8 9" key="1">
    <citation type="submission" date="2018-08" db="EMBL/GenBank/DDBJ databases">
        <title>Sequencing the genomes of 1000 actinobacteria strains.</title>
        <authorList>
            <person name="Klenk H.-P."/>
        </authorList>
    </citation>
    <scope>NUCLEOTIDE SEQUENCE [LARGE SCALE GENOMIC DNA]</scope>
    <source>
        <strain evidence="8 9">DSM 44099</strain>
    </source>
</reference>
<dbReference type="InterPro" id="IPR006710">
    <property type="entry name" value="Glyco_hydro_43"/>
</dbReference>
<dbReference type="EMBL" id="QUMQ01000001">
    <property type="protein sequence ID" value="REF99283.1"/>
    <property type="molecule type" value="Genomic_DNA"/>
</dbReference>
<dbReference type="Pfam" id="PF17851">
    <property type="entry name" value="GH43_C2"/>
    <property type="match status" value="1"/>
</dbReference>
<organism evidence="8 9">
    <name type="scientific">Asanoa ferruginea</name>
    <dbReference type="NCBI Taxonomy" id="53367"/>
    <lineage>
        <taxon>Bacteria</taxon>
        <taxon>Bacillati</taxon>
        <taxon>Actinomycetota</taxon>
        <taxon>Actinomycetes</taxon>
        <taxon>Micromonosporales</taxon>
        <taxon>Micromonosporaceae</taxon>
        <taxon>Asanoa</taxon>
    </lineage>
</organism>
<comment type="similarity">
    <text evidence="1 6">Belongs to the glycosyl hydrolase 43 family.</text>
</comment>
<keyword evidence="3 6" id="KW-0326">Glycosidase</keyword>
<dbReference type="InterPro" id="IPR041542">
    <property type="entry name" value="GH43_C2"/>
</dbReference>
<dbReference type="GO" id="GO:0004553">
    <property type="term" value="F:hydrolase activity, hydrolyzing O-glycosyl compounds"/>
    <property type="evidence" value="ECO:0007669"/>
    <property type="project" value="InterPro"/>
</dbReference>
<gene>
    <name evidence="8" type="ORF">DFJ67_5317</name>
</gene>
<name>A0A3D9ZTG8_9ACTN</name>
<dbReference type="Proteomes" id="UP000256913">
    <property type="component" value="Unassembled WGS sequence"/>
</dbReference>
<dbReference type="InterPro" id="IPR013320">
    <property type="entry name" value="ConA-like_dom_sf"/>
</dbReference>
<evidence type="ECO:0000256" key="5">
    <source>
        <dbReference type="PIRSR" id="PIRSR606710-2"/>
    </source>
</evidence>
<accession>A0A3D9ZTG8</accession>
<feature type="active site" description="Proton donor" evidence="4">
    <location>
        <position position="246"/>
    </location>
</feature>
<keyword evidence="2 6" id="KW-0378">Hydrolase</keyword>
<proteinExistence type="inferred from homology"/>
<feature type="domain" description="Beta-xylosidase C-terminal Concanavalin A-like" evidence="7">
    <location>
        <begin position="381"/>
        <end position="586"/>
    </location>
</feature>
<dbReference type="InterPro" id="IPR051795">
    <property type="entry name" value="Glycosyl_Hydrlase_43"/>
</dbReference>
<evidence type="ECO:0000256" key="3">
    <source>
        <dbReference type="ARBA" id="ARBA00023295"/>
    </source>
</evidence>
<feature type="active site" description="Proton acceptor" evidence="4">
    <location>
        <position position="74"/>
    </location>
</feature>
<evidence type="ECO:0000256" key="6">
    <source>
        <dbReference type="RuleBase" id="RU361187"/>
    </source>
</evidence>